<name>A0ABS4K285_9CLOT</name>
<evidence type="ECO:0000313" key="1">
    <source>
        <dbReference type="EMBL" id="MBP2021884.1"/>
    </source>
</evidence>
<dbReference type="RefSeq" id="WP_021281344.1">
    <property type="nucleotide sequence ID" value="NZ_JAGGLL010000011.1"/>
</dbReference>
<dbReference type="Pfam" id="PF05954">
    <property type="entry name" value="Phage_GPD"/>
    <property type="match status" value="1"/>
</dbReference>
<gene>
    <name evidence="1" type="ORF">J2Z44_001680</name>
</gene>
<keyword evidence="2" id="KW-1185">Reference proteome</keyword>
<comment type="caution">
    <text evidence="1">The sequence shown here is derived from an EMBL/GenBank/DDBJ whole genome shotgun (WGS) entry which is preliminary data.</text>
</comment>
<dbReference type="Proteomes" id="UP001519308">
    <property type="component" value="Unassembled WGS sequence"/>
</dbReference>
<proteinExistence type="predicted"/>
<dbReference type="SUPFAM" id="SSF69279">
    <property type="entry name" value="Phage tail proteins"/>
    <property type="match status" value="1"/>
</dbReference>
<evidence type="ECO:0008006" key="3">
    <source>
        <dbReference type="Google" id="ProtNLM"/>
    </source>
</evidence>
<dbReference type="Gene3D" id="3.55.50.10">
    <property type="entry name" value="Baseplate protein-like domains"/>
    <property type="match status" value="1"/>
</dbReference>
<accession>A0ABS4K285</accession>
<sequence length="475" mass="53642">MSMNVIAYDNLRISTFDLEYLKELKITNEINNHATLELIGILPSDKGEEDLYSTEEETPIDVYYIDNGEKKSIFNGVISKVKVTVTKEVYYLYVKAYSNTYLMDITKRSGSFQNIKMSSHELINKVMSRYSKSDVIINIPNKPIGELVVQYNETDWEFLKRFVSRYNAGILPEIHVPNTKCYIGAEKNSKEEKVDVQSYTVYKQLDVFNLMKKNYLSDAVESDYVIYEIQTPNILKLGSRVNFKNSVFYVGACNEELINGVLCNTYKAQKLNGLRQKQLFNMEIVGASLDGQVIDVKRDKLKIKLDIDENQSKESAYWFPYSTMSASPDGSGWYCMPEINDTVRVYLPTKNEKEAFAISSVSNYDGAGGSDRMEDPSNKYIRTKDDKEMRFTPQGIEINSNSGQAVVKLNEDGSISIIGRNTVNITAQETINIRAEKTLTVTAKESVALSCDKGGSITLAESGDILLKGTEVKNN</sequence>
<protein>
    <recommendedName>
        <fullName evidence="3">Gp5/Type VI secretion system Vgr protein OB-fold domain-containing protein</fullName>
    </recommendedName>
</protein>
<dbReference type="EMBL" id="JAGGLL010000011">
    <property type="protein sequence ID" value="MBP2021884.1"/>
    <property type="molecule type" value="Genomic_DNA"/>
</dbReference>
<reference evidence="1 2" key="1">
    <citation type="submission" date="2021-03" db="EMBL/GenBank/DDBJ databases">
        <title>Genomic Encyclopedia of Type Strains, Phase IV (KMG-IV): sequencing the most valuable type-strain genomes for metagenomic binning, comparative biology and taxonomic classification.</title>
        <authorList>
            <person name="Goeker M."/>
        </authorList>
    </citation>
    <scope>NUCLEOTIDE SEQUENCE [LARGE SCALE GENOMIC DNA]</scope>
    <source>
        <strain evidence="1 2">DSM 28650</strain>
    </source>
</reference>
<organism evidence="1 2">
    <name type="scientific">Clostridium punense</name>
    <dbReference type="NCBI Taxonomy" id="1054297"/>
    <lineage>
        <taxon>Bacteria</taxon>
        <taxon>Bacillati</taxon>
        <taxon>Bacillota</taxon>
        <taxon>Clostridia</taxon>
        <taxon>Eubacteriales</taxon>
        <taxon>Clostridiaceae</taxon>
        <taxon>Clostridium</taxon>
    </lineage>
</organism>
<evidence type="ECO:0000313" key="2">
    <source>
        <dbReference type="Proteomes" id="UP001519308"/>
    </source>
</evidence>